<dbReference type="PANTHER" id="PTHR35342:SF5">
    <property type="entry name" value="TRICARBOXYLIC TRANSPORT PROTEIN"/>
    <property type="match status" value="1"/>
</dbReference>
<dbReference type="OrthoDB" id="9781349at2"/>
<keyword evidence="4" id="KW-1185">Reference proteome</keyword>
<sequence length="498" mass="52513">MENLTTFIQSFFMLFTDINILLLMLGATALGVIIGALPGLTATMGIALLTGLTYNVPLEYTFTILMGVYVGGIYGGSISAILLNIPGTASAAATALDGHQLALQGKAETAIKVTRLASIIGTFIGVLALALLAPPLTNIALKFTSPEYFMLAFFGVLICGSVAADDLSIKGWIAGLIGILLAFVRLDDLESIPRFTFENFNLFSGVAVIPAMIGFYAIPEVIKAFAKTDKIEVTEAKDTVKEKISTFKIVFSKLRVIIQSALIGLGLGALPGVGEDVAAWVGYDTAKRTSKDKALYGTGLYEGAIAPEVANNAAIGGATIPLLTLGVPGSPPAAVLLGALTLHGIRPGPMINIESPGFISQMAALIMLAVIALWVVGMILAKPMAKILKIPTVYLMPVVAALSVIGAYAINLSKFDLIMVLIFGILGYFLSKMCYSPAPIVLGLILGNMIDVTFRRTLIVSNGSFAPFFTRPIALIFFVLIAITIVSQVRATIKRSDA</sequence>
<feature type="transmembrane region" description="Helical" evidence="1">
    <location>
        <begin position="358"/>
        <end position="381"/>
    </location>
</feature>
<gene>
    <name evidence="3" type="ORF">PATL70BA_2995</name>
</gene>
<dbReference type="InterPro" id="IPR002823">
    <property type="entry name" value="DUF112_TM"/>
</dbReference>
<dbReference type="Proteomes" id="UP000279029">
    <property type="component" value="Chromosome"/>
</dbReference>
<keyword evidence="1" id="KW-0472">Membrane</keyword>
<protein>
    <submittedName>
        <fullName evidence="3">Transporter</fullName>
    </submittedName>
</protein>
<feature type="transmembrane region" description="Helical" evidence="1">
    <location>
        <begin position="148"/>
        <end position="164"/>
    </location>
</feature>
<keyword evidence="1" id="KW-0812">Transmembrane</keyword>
<keyword evidence="1" id="KW-1133">Transmembrane helix</keyword>
<feature type="transmembrane region" description="Helical" evidence="1">
    <location>
        <begin position="116"/>
        <end position="136"/>
    </location>
</feature>
<evidence type="ECO:0000256" key="1">
    <source>
        <dbReference type="SAM" id="Phobius"/>
    </source>
</evidence>
<evidence type="ECO:0000259" key="2">
    <source>
        <dbReference type="Pfam" id="PF01970"/>
    </source>
</evidence>
<feature type="transmembrane region" description="Helical" evidence="1">
    <location>
        <begin position="468"/>
        <end position="489"/>
    </location>
</feature>
<name>A0A3P7PZC1_9FIRM</name>
<dbReference type="PANTHER" id="PTHR35342">
    <property type="entry name" value="TRICARBOXYLIC TRANSPORT PROTEIN"/>
    <property type="match status" value="1"/>
</dbReference>
<organism evidence="3 4">
    <name type="scientific">Petrocella atlantisensis</name>
    <dbReference type="NCBI Taxonomy" id="2173034"/>
    <lineage>
        <taxon>Bacteria</taxon>
        <taxon>Bacillati</taxon>
        <taxon>Bacillota</taxon>
        <taxon>Clostridia</taxon>
        <taxon>Lachnospirales</taxon>
        <taxon>Vallitaleaceae</taxon>
        <taxon>Petrocella</taxon>
    </lineage>
</organism>
<dbReference type="RefSeq" id="WP_125137972.1">
    <property type="nucleotide sequence ID" value="NZ_LR130778.1"/>
</dbReference>
<dbReference type="AlphaFoldDB" id="A0A3P7PZC1"/>
<reference evidence="3 4" key="1">
    <citation type="submission" date="2018-09" db="EMBL/GenBank/DDBJ databases">
        <authorList>
            <person name="Postec A."/>
        </authorList>
    </citation>
    <scope>NUCLEOTIDE SEQUENCE [LARGE SCALE GENOMIC DNA]</scope>
    <source>
        <strain evidence="3">70B-A</strain>
    </source>
</reference>
<evidence type="ECO:0000313" key="3">
    <source>
        <dbReference type="EMBL" id="VDN48907.1"/>
    </source>
</evidence>
<feature type="transmembrane region" description="Helical" evidence="1">
    <location>
        <begin position="199"/>
        <end position="218"/>
    </location>
</feature>
<proteinExistence type="predicted"/>
<feature type="transmembrane region" description="Helical" evidence="1">
    <location>
        <begin position="60"/>
        <end position="83"/>
    </location>
</feature>
<evidence type="ECO:0000313" key="4">
    <source>
        <dbReference type="Proteomes" id="UP000279029"/>
    </source>
</evidence>
<dbReference type="Pfam" id="PF01970">
    <property type="entry name" value="TctA"/>
    <property type="match status" value="1"/>
</dbReference>
<feature type="domain" description="DUF112" evidence="2">
    <location>
        <begin position="21"/>
        <end position="442"/>
    </location>
</feature>
<dbReference type="EMBL" id="LR130778">
    <property type="protein sequence ID" value="VDN48907.1"/>
    <property type="molecule type" value="Genomic_DNA"/>
</dbReference>
<accession>A0A3P7PZC1</accession>
<feature type="transmembrane region" description="Helical" evidence="1">
    <location>
        <begin position="417"/>
        <end position="447"/>
    </location>
</feature>
<feature type="transmembrane region" description="Helical" evidence="1">
    <location>
        <begin position="171"/>
        <end position="187"/>
    </location>
</feature>
<feature type="transmembrane region" description="Helical" evidence="1">
    <location>
        <begin position="393"/>
        <end position="411"/>
    </location>
</feature>
<dbReference type="KEGG" id="cbar:PATL70BA_2995"/>